<dbReference type="Proteomes" id="UP001432146">
    <property type="component" value="Unassembled WGS sequence"/>
</dbReference>
<keyword evidence="2" id="KW-1133">Transmembrane helix</keyword>
<evidence type="ECO:0000313" key="4">
    <source>
        <dbReference type="Proteomes" id="UP001432146"/>
    </source>
</evidence>
<keyword evidence="2" id="KW-0472">Membrane</keyword>
<reference evidence="3 4" key="1">
    <citation type="submission" date="2024-05" db="EMBL/GenBank/DDBJ databases">
        <title>The nuclear and mitochondrial genome assemblies of Tetragonisca angustula (Apidae: Meliponini), a tiny yet remarkable pollinator in the Neotropics.</title>
        <authorList>
            <person name="Ferrari R."/>
            <person name="Ricardo P.C."/>
            <person name="Dias F.C."/>
            <person name="Araujo N.S."/>
            <person name="Soares D.O."/>
            <person name="Zhou Q.-S."/>
            <person name="Zhu C.-D."/>
            <person name="Coutinho L."/>
            <person name="Airas M.C."/>
            <person name="Batista T.M."/>
        </authorList>
    </citation>
    <scope>NUCLEOTIDE SEQUENCE [LARGE SCALE GENOMIC DNA]</scope>
    <source>
        <strain evidence="3">ASF017062</strain>
        <tissue evidence="3">Abdomen</tissue>
    </source>
</reference>
<feature type="region of interest" description="Disordered" evidence="1">
    <location>
        <begin position="26"/>
        <end position="66"/>
    </location>
</feature>
<name>A0AAW0ZSD6_9HYME</name>
<feature type="transmembrane region" description="Helical" evidence="2">
    <location>
        <begin position="72"/>
        <end position="99"/>
    </location>
</feature>
<comment type="caution">
    <text evidence="3">The sequence shown here is derived from an EMBL/GenBank/DDBJ whole genome shotgun (WGS) entry which is preliminary data.</text>
</comment>
<feature type="compositionally biased region" description="Basic and acidic residues" evidence="1">
    <location>
        <begin position="28"/>
        <end position="40"/>
    </location>
</feature>
<dbReference type="EMBL" id="JAWNGG020000123">
    <property type="protein sequence ID" value="KAK9300712.1"/>
    <property type="molecule type" value="Genomic_DNA"/>
</dbReference>
<dbReference type="AlphaFoldDB" id="A0AAW0ZSD6"/>
<gene>
    <name evidence="3" type="ORF">QLX08_006736</name>
</gene>
<evidence type="ECO:0000256" key="2">
    <source>
        <dbReference type="SAM" id="Phobius"/>
    </source>
</evidence>
<keyword evidence="4" id="KW-1185">Reference proteome</keyword>
<evidence type="ECO:0000313" key="3">
    <source>
        <dbReference type="EMBL" id="KAK9300712.1"/>
    </source>
</evidence>
<organism evidence="3 4">
    <name type="scientific">Tetragonisca angustula</name>
    <dbReference type="NCBI Taxonomy" id="166442"/>
    <lineage>
        <taxon>Eukaryota</taxon>
        <taxon>Metazoa</taxon>
        <taxon>Ecdysozoa</taxon>
        <taxon>Arthropoda</taxon>
        <taxon>Hexapoda</taxon>
        <taxon>Insecta</taxon>
        <taxon>Pterygota</taxon>
        <taxon>Neoptera</taxon>
        <taxon>Endopterygota</taxon>
        <taxon>Hymenoptera</taxon>
        <taxon>Apocrita</taxon>
        <taxon>Aculeata</taxon>
        <taxon>Apoidea</taxon>
        <taxon>Anthophila</taxon>
        <taxon>Apidae</taxon>
        <taxon>Tetragonisca</taxon>
    </lineage>
</organism>
<protein>
    <submittedName>
        <fullName evidence="3">Uncharacterized protein</fullName>
    </submittedName>
</protein>
<accession>A0AAW0ZSD6</accession>
<proteinExistence type="predicted"/>
<keyword evidence="2" id="KW-0812">Transmembrane</keyword>
<sequence length="102" mass="11607">MILNHESLVYASTAIEEEKWTRSMMNDGWKRSRSTERRGNSNDPGSSPRRMHVQTAECTSRRDHGKQSKMNLTLLDTLFVILSWSIVYCAGAVVAFWIATEG</sequence>
<evidence type="ECO:0000256" key="1">
    <source>
        <dbReference type="SAM" id="MobiDB-lite"/>
    </source>
</evidence>